<evidence type="ECO:0000256" key="8">
    <source>
        <dbReference type="ARBA" id="ARBA00022989"/>
    </source>
</evidence>
<keyword evidence="15" id="KW-1185">Reference proteome</keyword>
<evidence type="ECO:0000256" key="7">
    <source>
        <dbReference type="ARBA" id="ARBA00022840"/>
    </source>
</evidence>
<comment type="similarity">
    <text evidence="3">Belongs to the replication factor A protein 3 family.</text>
</comment>
<evidence type="ECO:0000256" key="5">
    <source>
        <dbReference type="ARBA" id="ARBA00022692"/>
    </source>
</evidence>
<dbReference type="InterPro" id="IPR027417">
    <property type="entry name" value="P-loop_NTPase"/>
</dbReference>
<feature type="domain" description="ABC transporter" evidence="12">
    <location>
        <begin position="387"/>
        <end position="624"/>
    </location>
</feature>
<dbReference type="GO" id="GO:0006310">
    <property type="term" value="P:DNA recombination"/>
    <property type="evidence" value="ECO:0007669"/>
    <property type="project" value="InterPro"/>
</dbReference>
<evidence type="ECO:0000256" key="2">
    <source>
        <dbReference type="ARBA" id="ARBA00004141"/>
    </source>
</evidence>
<keyword evidence="8 11" id="KW-1133">Transmembrane helix</keyword>
<dbReference type="GO" id="GO:0003677">
    <property type="term" value="F:DNA binding"/>
    <property type="evidence" value="ECO:0007669"/>
    <property type="project" value="InterPro"/>
</dbReference>
<dbReference type="GO" id="GO:0016887">
    <property type="term" value="F:ATP hydrolysis activity"/>
    <property type="evidence" value="ECO:0007669"/>
    <property type="project" value="InterPro"/>
</dbReference>
<dbReference type="InterPro" id="IPR017871">
    <property type="entry name" value="ABC_transporter-like_CS"/>
</dbReference>
<evidence type="ECO:0000259" key="12">
    <source>
        <dbReference type="PROSITE" id="PS50893"/>
    </source>
</evidence>
<dbReference type="Pfam" id="PF00005">
    <property type="entry name" value="ABC_tran"/>
    <property type="match status" value="1"/>
</dbReference>
<dbReference type="PROSITE" id="PS50893">
    <property type="entry name" value="ABC_TRANSPORTER_2"/>
    <property type="match status" value="1"/>
</dbReference>
<dbReference type="GO" id="GO:0031981">
    <property type="term" value="C:nuclear lumen"/>
    <property type="evidence" value="ECO:0007669"/>
    <property type="project" value="UniProtKB-ARBA"/>
</dbReference>
<keyword evidence="9 11" id="KW-0472">Membrane</keyword>
<sequence>MSFVFVNPPNQSLHLKLKPTPTPRLHLRLQPPLNRLKTPSRNPNHSLSRTFQSLHSLKPFVLSQHRPVLLGWLCSLVSVLSLSRIVPKLGQFSALIGGSDAGRLPAEGSRLGLLAVARVLGCYWQQAFLWDAALRAACEIRVAVFRKVLERELGFFEGRDGGVLAGDVAYRITAEASDVADTVFALLNTIVPSTLQLSAMVAQMLAVSPVLSLISAMVIPCMALVIAHFGEELRKISTKANLTAAALSAYLNEIFPAILFVKASNGEGIENARFEKLAHADLSERLKKKKMKALIPQIVQIMYFGSLFLFCVGSLEISRGSFDGRGMISFVTSLVFLIEPIQGIGKAYNEWKQGEPAIERLFDLTRFKREVMEKPDAVDLNHVSGEVRFCDISFKYGDNSPLVLNGLNLHIKAGETVALVGPSGGGKTTLAKLLLRLYDPLSGCILIDNHNIQSIRLESLRGHVALVSQDITLFSGTVAENIGYRDLLKGIDMRRLEFAARTANADEFIRQLPEGYESDIGPRGSTLSGGQRQRIAIARALYQNSPILILDEATSALDSRSELLVRQALVRLMGNHTVLVIAHRLETVMMAKRVFVLDDGKLEELSRSTLLSHHYESLVSAGLDMDTSNPAVFVNAELMRLNLGKRVRALIQVVRSDGGSVIGKSTDDNQIIVKGTPPVSLTNFVEVIGIADSDKSIRAEIWSNFGDAVGMFF</sequence>
<evidence type="ECO:0000256" key="9">
    <source>
        <dbReference type="ARBA" id="ARBA00023136"/>
    </source>
</evidence>
<dbReference type="InterPro" id="IPR003439">
    <property type="entry name" value="ABC_transporter-like_ATP-bd"/>
</dbReference>
<organism evidence="14 15">
    <name type="scientific">Ficus carica</name>
    <name type="common">Common fig</name>
    <dbReference type="NCBI Taxonomy" id="3494"/>
    <lineage>
        <taxon>Eukaryota</taxon>
        <taxon>Viridiplantae</taxon>
        <taxon>Streptophyta</taxon>
        <taxon>Embryophyta</taxon>
        <taxon>Tracheophyta</taxon>
        <taxon>Spermatophyta</taxon>
        <taxon>Magnoliopsida</taxon>
        <taxon>eudicotyledons</taxon>
        <taxon>Gunneridae</taxon>
        <taxon>Pentapetalae</taxon>
        <taxon>rosids</taxon>
        <taxon>fabids</taxon>
        <taxon>Rosales</taxon>
        <taxon>Moraceae</taxon>
        <taxon>Ficeae</taxon>
        <taxon>Ficus</taxon>
    </lineage>
</organism>
<dbReference type="EMBL" id="BTGU01000009">
    <property type="protein sequence ID" value="GMN39458.1"/>
    <property type="molecule type" value="Genomic_DNA"/>
</dbReference>
<dbReference type="SMART" id="SM00382">
    <property type="entry name" value="AAA"/>
    <property type="match status" value="1"/>
</dbReference>
<dbReference type="InterPro" id="IPR011527">
    <property type="entry name" value="ABC1_TM_dom"/>
</dbReference>
<dbReference type="GO" id="GO:0140359">
    <property type="term" value="F:ABC-type transporter activity"/>
    <property type="evidence" value="ECO:0007669"/>
    <property type="project" value="InterPro"/>
</dbReference>
<accession>A0AA88CY79</accession>
<feature type="transmembrane region" description="Helical" evidence="11">
    <location>
        <begin position="210"/>
        <end position="229"/>
    </location>
</feature>
<reference evidence="14" key="1">
    <citation type="submission" date="2023-07" db="EMBL/GenBank/DDBJ databases">
        <title>draft genome sequence of fig (Ficus carica).</title>
        <authorList>
            <person name="Takahashi T."/>
            <person name="Nishimura K."/>
        </authorList>
    </citation>
    <scope>NUCLEOTIDE SEQUENCE</scope>
</reference>
<evidence type="ECO:0000313" key="14">
    <source>
        <dbReference type="EMBL" id="GMN39458.1"/>
    </source>
</evidence>
<feature type="domain" description="ABC transmembrane type-1" evidence="13">
    <location>
        <begin position="111"/>
        <end position="353"/>
    </location>
</feature>
<evidence type="ECO:0000256" key="10">
    <source>
        <dbReference type="ARBA" id="ARBA00023242"/>
    </source>
</evidence>
<dbReference type="GO" id="GO:0016020">
    <property type="term" value="C:membrane"/>
    <property type="evidence" value="ECO:0007669"/>
    <property type="project" value="UniProtKB-SubCell"/>
</dbReference>
<dbReference type="PANTHER" id="PTHR24221">
    <property type="entry name" value="ATP-BINDING CASSETTE SUB-FAMILY B"/>
    <property type="match status" value="1"/>
</dbReference>
<dbReference type="InterPro" id="IPR012340">
    <property type="entry name" value="NA-bd_OB-fold"/>
</dbReference>
<comment type="subcellular location">
    <subcellularLocation>
        <location evidence="2">Membrane</location>
        <topology evidence="2">Multi-pass membrane protein</topology>
    </subcellularLocation>
    <subcellularLocation>
        <location evidence="1">Nucleus</location>
    </subcellularLocation>
</comment>
<dbReference type="SUPFAM" id="SSF52540">
    <property type="entry name" value="P-loop containing nucleoside triphosphate hydrolases"/>
    <property type="match status" value="1"/>
</dbReference>
<evidence type="ECO:0000256" key="11">
    <source>
        <dbReference type="SAM" id="Phobius"/>
    </source>
</evidence>
<dbReference type="PROSITE" id="PS00211">
    <property type="entry name" value="ABC_TRANSPORTER_1"/>
    <property type="match status" value="1"/>
</dbReference>
<keyword evidence="7" id="KW-0067">ATP-binding</keyword>
<dbReference type="CDD" id="cd07346">
    <property type="entry name" value="ABC_6TM_exporters"/>
    <property type="match status" value="1"/>
</dbReference>
<evidence type="ECO:0000256" key="3">
    <source>
        <dbReference type="ARBA" id="ARBA00009761"/>
    </source>
</evidence>
<evidence type="ECO:0008006" key="16">
    <source>
        <dbReference type="Google" id="ProtNLM"/>
    </source>
</evidence>
<name>A0AA88CY79_FICCA</name>
<gene>
    <name evidence="14" type="ORF">TIFTF001_008684</name>
</gene>
<dbReference type="GO" id="GO:0005524">
    <property type="term" value="F:ATP binding"/>
    <property type="evidence" value="ECO:0007669"/>
    <property type="project" value="UniProtKB-KW"/>
</dbReference>
<dbReference type="InterPro" id="IPR013970">
    <property type="entry name" value="Rfa2"/>
</dbReference>
<dbReference type="SUPFAM" id="SSF50249">
    <property type="entry name" value="Nucleic acid-binding proteins"/>
    <property type="match status" value="1"/>
</dbReference>
<evidence type="ECO:0000259" key="13">
    <source>
        <dbReference type="PROSITE" id="PS50929"/>
    </source>
</evidence>
<evidence type="ECO:0000313" key="15">
    <source>
        <dbReference type="Proteomes" id="UP001187192"/>
    </source>
</evidence>
<dbReference type="AlphaFoldDB" id="A0AA88CY79"/>
<evidence type="ECO:0000256" key="6">
    <source>
        <dbReference type="ARBA" id="ARBA00022741"/>
    </source>
</evidence>
<dbReference type="Proteomes" id="UP001187192">
    <property type="component" value="Unassembled WGS sequence"/>
</dbReference>
<protein>
    <recommendedName>
        <fullName evidence="16">ABC transporter B family member 29, chloroplastic</fullName>
    </recommendedName>
</protein>
<dbReference type="PROSITE" id="PS50929">
    <property type="entry name" value="ABC_TM1F"/>
    <property type="match status" value="1"/>
</dbReference>
<comment type="caution">
    <text evidence="14">The sequence shown here is derived from an EMBL/GenBank/DDBJ whole genome shotgun (WGS) entry which is preliminary data.</text>
</comment>
<dbReference type="Gene3D" id="3.40.50.300">
    <property type="entry name" value="P-loop containing nucleotide triphosphate hydrolases"/>
    <property type="match status" value="1"/>
</dbReference>
<keyword evidence="10" id="KW-0539">Nucleus</keyword>
<dbReference type="Gene3D" id="2.40.50.140">
    <property type="entry name" value="Nucleic acid-binding proteins"/>
    <property type="match status" value="1"/>
</dbReference>
<dbReference type="GO" id="GO:0006281">
    <property type="term" value="P:DNA repair"/>
    <property type="evidence" value="ECO:0007669"/>
    <property type="project" value="InterPro"/>
</dbReference>
<keyword evidence="4" id="KW-0813">Transport</keyword>
<dbReference type="GO" id="GO:0006260">
    <property type="term" value="P:DNA replication"/>
    <property type="evidence" value="ECO:0007669"/>
    <property type="project" value="InterPro"/>
</dbReference>
<dbReference type="InterPro" id="IPR036640">
    <property type="entry name" value="ABC1_TM_sf"/>
</dbReference>
<evidence type="ECO:0000256" key="4">
    <source>
        <dbReference type="ARBA" id="ARBA00022448"/>
    </source>
</evidence>
<evidence type="ECO:0000256" key="1">
    <source>
        <dbReference type="ARBA" id="ARBA00004123"/>
    </source>
</evidence>
<proteinExistence type="inferred from homology"/>
<dbReference type="SUPFAM" id="SSF90123">
    <property type="entry name" value="ABC transporter transmembrane region"/>
    <property type="match status" value="1"/>
</dbReference>
<dbReference type="Pfam" id="PF08661">
    <property type="entry name" value="Rep_fac-A_3"/>
    <property type="match status" value="1"/>
</dbReference>
<dbReference type="Gene3D" id="1.20.1560.10">
    <property type="entry name" value="ABC transporter type 1, transmembrane domain"/>
    <property type="match status" value="1"/>
</dbReference>
<feature type="transmembrane region" description="Helical" evidence="11">
    <location>
        <begin position="293"/>
        <end position="315"/>
    </location>
</feature>
<keyword evidence="6" id="KW-0547">Nucleotide-binding</keyword>
<dbReference type="PANTHER" id="PTHR24221:SF630">
    <property type="entry name" value="ABC TRANSPORTER B FAMILY MEMBER 29, CHLOROPLASTIC"/>
    <property type="match status" value="1"/>
</dbReference>
<dbReference type="InterPro" id="IPR003593">
    <property type="entry name" value="AAA+_ATPase"/>
</dbReference>
<dbReference type="InterPro" id="IPR039421">
    <property type="entry name" value="Type_1_exporter"/>
</dbReference>
<keyword evidence="5 11" id="KW-0812">Transmembrane</keyword>
<dbReference type="FunFam" id="3.40.50.300:FF:001371">
    <property type="entry name" value="ABC transporter ATP-binding protein"/>
    <property type="match status" value="1"/>
</dbReference>
<dbReference type="Pfam" id="PF00664">
    <property type="entry name" value="ABC_membrane"/>
    <property type="match status" value="1"/>
</dbReference>
<dbReference type="FunFam" id="1.20.1560.10:FF:000096">
    <property type="entry name" value="ABC transporter related"/>
    <property type="match status" value="1"/>
</dbReference>